<reference evidence="2" key="1">
    <citation type="journal article" date="2020" name="Stud. Mycol.">
        <title>101 Dothideomycetes genomes: a test case for predicting lifestyles and emergence of pathogens.</title>
        <authorList>
            <person name="Haridas S."/>
            <person name="Albert R."/>
            <person name="Binder M."/>
            <person name="Bloem J."/>
            <person name="Labutti K."/>
            <person name="Salamov A."/>
            <person name="Andreopoulos B."/>
            <person name="Baker S."/>
            <person name="Barry K."/>
            <person name="Bills G."/>
            <person name="Bluhm B."/>
            <person name="Cannon C."/>
            <person name="Castanera R."/>
            <person name="Culley D."/>
            <person name="Daum C."/>
            <person name="Ezra D."/>
            <person name="Gonzalez J."/>
            <person name="Henrissat B."/>
            <person name="Kuo A."/>
            <person name="Liang C."/>
            <person name="Lipzen A."/>
            <person name="Lutzoni F."/>
            <person name="Magnuson J."/>
            <person name="Mondo S."/>
            <person name="Nolan M."/>
            <person name="Ohm R."/>
            <person name="Pangilinan J."/>
            <person name="Park H.-J."/>
            <person name="Ramirez L."/>
            <person name="Alfaro M."/>
            <person name="Sun H."/>
            <person name="Tritt A."/>
            <person name="Yoshinaga Y."/>
            <person name="Zwiers L.-H."/>
            <person name="Turgeon B."/>
            <person name="Goodwin S."/>
            <person name="Spatafora J."/>
            <person name="Crous P."/>
            <person name="Grigoriev I."/>
        </authorList>
    </citation>
    <scope>NUCLEOTIDE SEQUENCE</scope>
    <source>
        <strain evidence="2">CBS 161.51</strain>
    </source>
</reference>
<organism evidence="2 3">
    <name type="scientific">Clathrospora elynae</name>
    <dbReference type="NCBI Taxonomy" id="706981"/>
    <lineage>
        <taxon>Eukaryota</taxon>
        <taxon>Fungi</taxon>
        <taxon>Dikarya</taxon>
        <taxon>Ascomycota</taxon>
        <taxon>Pezizomycotina</taxon>
        <taxon>Dothideomycetes</taxon>
        <taxon>Pleosporomycetidae</taxon>
        <taxon>Pleosporales</taxon>
        <taxon>Diademaceae</taxon>
        <taxon>Clathrospora</taxon>
    </lineage>
</organism>
<dbReference type="EMBL" id="ML975997">
    <property type="protein sequence ID" value="KAF1947937.1"/>
    <property type="molecule type" value="Genomic_DNA"/>
</dbReference>
<accession>A0A6A5TGC7</accession>
<feature type="signal peptide" evidence="1">
    <location>
        <begin position="1"/>
        <end position="20"/>
    </location>
</feature>
<keyword evidence="1" id="KW-0732">Signal</keyword>
<sequence length="91" mass="9767">MLSKTLVMLTVAFSGINVLAAPVAPAAEVVARDSPTEFRGAQYAHSYKEAADAGLTEREVVAPRQATEFRGAQYVHLYKEAADAGLAERDE</sequence>
<dbReference type="Proteomes" id="UP000800038">
    <property type="component" value="Unassembled WGS sequence"/>
</dbReference>
<keyword evidence="3" id="KW-1185">Reference proteome</keyword>
<feature type="chain" id="PRO_5025378640" description="DUF4148 domain-containing protein" evidence="1">
    <location>
        <begin position="21"/>
        <end position="91"/>
    </location>
</feature>
<protein>
    <recommendedName>
        <fullName evidence="4">DUF4148 domain-containing protein</fullName>
    </recommendedName>
</protein>
<name>A0A6A5TGC7_9PLEO</name>
<evidence type="ECO:0000313" key="2">
    <source>
        <dbReference type="EMBL" id="KAF1947937.1"/>
    </source>
</evidence>
<evidence type="ECO:0000256" key="1">
    <source>
        <dbReference type="SAM" id="SignalP"/>
    </source>
</evidence>
<gene>
    <name evidence="2" type="ORF">EJ02DRAFT_449408</name>
</gene>
<dbReference type="AlphaFoldDB" id="A0A6A5TGC7"/>
<evidence type="ECO:0000313" key="3">
    <source>
        <dbReference type="Proteomes" id="UP000800038"/>
    </source>
</evidence>
<proteinExistence type="predicted"/>
<dbReference type="OrthoDB" id="3944083at2759"/>
<evidence type="ECO:0008006" key="4">
    <source>
        <dbReference type="Google" id="ProtNLM"/>
    </source>
</evidence>